<reference evidence="1" key="1">
    <citation type="submission" date="2021-06" db="EMBL/GenBank/DDBJ databases">
        <authorList>
            <person name="Kallberg Y."/>
            <person name="Tangrot J."/>
            <person name="Rosling A."/>
        </authorList>
    </citation>
    <scope>NUCLEOTIDE SEQUENCE</scope>
    <source>
        <strain evidence="1">CL551</strain>
    </source>
</reference>
<sequence length="55" mass="5866">SITENTSAGTNGAGGDSVGRKKQCILHYFPTSVTRESMDLSAPQLPVTYYCCVPI</sequence>
<proteinExistence type="predicted"/>
<accession>A0A9N9GYD3</accession>
<evidence type="ECO:0000313" key="1">
    <source>
        <dbReference type="EMBL" id="CAG8635555.1"/>
    </source>
</evidence>
<comment type="caution">
    <text evidence="1">The sequence shown here is derived from an EMBL/GenBank/DDBJ whole genome shotgun (WGS) entry which is preliminary data.</text>
</comment>
<feature type="non-terminal residue" evidence="1">
    <location>
        <position position="55"/>
    </location>
</feature>
<evidence type="ECO:0000313" key="2">
    <source>
        <dbReference type="Proteomes" id="UP000789342"/>
    </source>
</evidence>
<name>A0A9N9GYD3_9GLOM</name>
<organism evidence="1 2">
    <name type="scientific">Acaulospora morrowiae</name>
    <dbReference type="NCBI Taxonomy" id="94023"/>
    <lineage>
        <taxon>Eukaryota</taxon>
        <taxon>Fungi</taxon>
        <taxon>Fungi incertae sedis</taxon>
        <taxon>Mucoromycota</taxon>
        <taxon>Glomeromycotina</taxon>
        <taxon>Glomeromycetes</taxon>
        <taxon>Diversisporales</taxon>
        <taxon>Acaulosporaceae</taxon>
        <taxon>Acaulospora</taxon>
    </lineage>
</organism>
<dbReference type="AlphaFoldDB" id="A0A9N9GYD3"/>
<keyword evidence="2" id="KW-1185">Reference proteome</keyword>
<dbReference type="EMBL" id="CAJVPV010008853">
    <property type="protein sequence ID" value="CAG8635555.1"/>
    <property type="molecule type" value="Genomic_DNA"/>
</dbReference>
<gene>
    <name evidence="1" type="ORF">AMORRO_LOCUS9289</name>
</gene>
<dbReference type="Proteomes" id="UP000789342">
    <property type="component" value="Unassembled WGS sequence"/>
</dbReference>
<protein>
    <submittedName>
        <fullName evidence="1">8846_t:CDS:1</fullName>
    </submittedName>
</protein>